<dbReference type="GO" id="GO:0007059">
    <property type="term" value="P:chromosome segregation"/>
    <property type="evidence" value="ECO:0007669"/>
    <property type="project" value="UniProtKB-UniRule"/>
</dbReference>
<dbReference type="PATRIC" id="fig|449216.3.peg.66"/>
<dbReference type="GO" id="GO:0009330">
    <property type="term" value="C:DNA topoisomerase type II (double strand cut, ATP-hydrolyzing) complex"/>
    <property type="evidence" value="ECO:0007669"/>
    <property type="project" value="TreeGrafter"/>
</dbReference>
<evidence type="ECO:0000256" key="1">
    <source>
        <dbReference type="ARBA" id="ARBA00000185"/>
    </source>
</evidence>
<dbReference type="Gene3D" id="3.30.1360.40">
    <property type="match status" value="1"/>
</dbReference>
<gene>
    <name evidence="7 10" type="primary">parC</name>
    <name evidence="10" type="ordered locus">rpr22_CDS065</name>
</gene>
<dbReference type="GO" id="GO:0005737">
    <property type="term" value="C:cytoplasm"/>
    <property type="evidence" value="ECO:0007669"/>
    <property type="project" value="TreeGrafter"/>
</dbReference>
<dbReference type="SUPFAM" id="SSF56719">
    <property type="entry name" value="Type II DNA topoisomerase"/>
    <property type="match status" value="1"/>
</dbReference>
<evidence type="ECO:0000256" key="3">
    <source>
        <dbReference type="ARBA" id="ARBA00023029"/>
    </source>
</evidence>
<dbReference type="Gene3D" id="3.90.199.10">
    <property type="entry name" value="Topoisomerase II, domain 5"/>
    <property type="match status" value="1"/>
</dbReference>
<feature type="site" description="Transition state stabilizer" evidence="7">
    <location>
        <position position="119"/>
    </location>
</feature>
<evidence type="ECO:0000256" key="4">
    <source>
        <dbReference type="ARBA" id="ARBA00023125"/>
    </source>
</evidence>
<feature type="domain" description="Topo IIA-type catalytic" evidence="9">
    <location>
        <begin position="32"/>
        <end position="496"/>
    </location>
</feature>
<keyword evidence="6 7" id="KW-0413">Isomerase</keyword>
<dbReference type="InterPro" id="IPR013757">
    <property type="entry name" value="Topo_IIA_A_a_sf"/>
</dbReference>
<dbReference type="NCBIfam" id="NF004044">
    <property type="entry name" value="PRK05561.1"/>
    <property type="match status" value="1"/>
</dbReference>
<keyword evidence="2 7" id="KW-1003">Cell membrane</keyword>
<name>D5AVZ0_RICPP</name>
<dbReference type="InterPro" id="IPR013760">
    <property type="entry name" value="Topo_IIA-like_dom_sf"/>
</dbReference>
<evidence type="ECO:0000256" key="2">
    <source>
        <dbReference type="ARBA" id="ARBA00022475"/>
    </source>
</evidence>
<feature type="site" description="Interaction with DNA" evidence="7">
    <location>
        <position position="78"/>
    </location>
</feature>
<feature type="site" description="Interaction with DNA" evidence="7">
    <location>
        <position position="40"/>
    </location>
</feature>
<dbReference type="GeneID" id="57569195"/>
<dbReference type="InterPro" id="IPR013758">
    <property type="entry name" value="Topo_IIA_A/C_ab"/>
</dbReference>
<dbReference type="InterPro" id="IPR005742">
    <property type="entry name" value="TopoIV_A_Gneg"/>
</dbReference>
<dbReference type="NCBIfam" id="TIGR01062">
    <property type="entry name" value="parC_Gneg"/>
    <property type="match status" value="1"/>
</dbReference>
<dbReference type="InterPro" id="IPR050220">
    <property type="entry name" value="Type_II_DNA_Topoisomerases"/>
</dbReference>
<evidence type="ECO:0000256" key="8">
    <source>
        <dbReference type="PROSITE-ProRule" id="PRU01384"/>
    </source>
</evidence>
<evidence type="ECO:0000313" key="11">
    <source>
        <dbReference type="Proteomes" id="UP000006931"/>
    </source>
</evidence>
<dbReference type="Gene3D" id="2.120.10.90">
    <property type="entry name" value="DNA gyrase/topoisomerase IV, subunit A, C-terminal"/>
    <property type="match status" value="1"/>
</dbReference>
<keyword evidence="5 7" id="KW-0472">Membrane</keyword>
<dbReference type="KEGG" id="rpq:rpr22_CDS065"/>
<dbReference type="SMR" id="D5AVZ0"/>
<keyword evidence="3 7" id="KW-0799">Topoisomerase</keyword>
<feature type="site" description="Interaction with DNA" evidence="7">
    <location>
        <position position="76"/>
    </location>
</feature>
<evidence type="ECO:0000313" key="10">
    <source>
        <dbReference type="EMBL" id="ADE29579.1"/>
    </source>
</evidence>
<comment type="function">
    <text evidence="7">Topoisomerase IV is essential for chromosome segregation. It relaxes supercoiled DNA. Performs the decatenation events required during the replication of a circular DNA molecule.</text>
</comment>
<comment type="subcellular location">
    <subcellularLocation>
        <location evidence="7">Cell membrane</location>
        <topology evidence="7">Peripheral membrane protein</topology>
    </subcellularLocation>
</comment>
<dbReference type="HAMAP" id="MF_00936">
    <property type="entry name" value="ParC_type1"/>
    <property type="match status" value="1"/>
</dbReference>
<proteinExistence type="inferred from homology"/>
<dbReference type="EC" id="5.6.2.2" evidence="7"/>
<comment type="similarity">
    <text evidence="7">Belongs to the type II topoisomerase GyrA/ParC subunit family. ParC type 1 subfamily.</text>
</comment>
<feature type="active site" description="O-(5'-phospho-DNA)-tyrosine intermediate" evidence="7 8">
    <location>
        <position position="120"/>
    </location>
</feature>
<dbReference type="Pfam" id="PF00521">
    <property type="entry name" value="DNA_topoisoIV"/>
    <property type="match status" value="1"/>
</dbReference>
<dbReference type="GO" id="GO:0005524">
    <property type="term" value="F:ATP binding"/>
    <property type="evidence" value="ECO:0007669"/>
    <property type="project" value="InterPro"/>
</dbReference>
<protein>
    <recommendedName>
        <fullName evidence="7">DNA topoisomerase 4 subunit A</fullName>
        <ecNumber evidence="7">5.6.2.2</ecNumber>
    </recommendedName>
    <alternativeName>
        <fullName evidence="7">Topoisomerase IV subunit A</fullName>
    </alternativeName>
</protein>
<comment type="subunit">
    <text evidence="7">Heterotetramer composed of ParC and ParE.</text>
</comment>
<dbReference type="InterPro" id="IPR035516">
    <property type="entry name" value="Gyrase/topoIV_suA_C"/>
</dbReference>
<evidence type="ECO:0000256" key="5">
    <source>
        <dbReference type="ARBA" id="ARBA00023136"/>
    </source>
</evidence>
<accession>D5AVZ0</accession>
<evidence type="ECO:0000259" key="9">
    <source>
        <dbReference type="PROSITE" id="PS52040"/>
    </source>
</evidence>
<dbReference type="InterPro" id="IPR002205">
    <property type="entry name" value="Topo_IIA_dom_A"/>
</dbReference>
<evidence type="ECO:0000256" key="6">
    <source>
        <dbReference type="ARBA" id="ARBA00023235"/>
    </source>
</evidence>
<dbReference type="GO" id="GO:0006265">
    <property type="term" value="P:DNA topological change"/>
    <property type="evidence" value="ECO:0007669"/>
    <property type="project" value="UniProtKB-UniRule"/>
</dbReference>
<dbReference type="FunFam" id="3.90.199.10:FF:000001">
    <property type="entry name" value="DNA gyrase subunit A"/>
    <property type="match status" value="1"/>
</dbReference>
<organism evidence="10 11">
    <name type="scientific">Rickettsia prowazekii (strain Rp22)</name>
    <dbReference type="NCBI Taxonomy" id="449216"/>
    <lineage>
        <taxon>Bacteria</taxon>
        <taxon>Pseudomonadati</taxon>
        <taxon>Pseudomonadota</taxon>
        <taxon>Alphaproteobacteria</taxon>
        <taxon>Rickettsiales</taxon>
        <taxon>Rickettsiaceae</taxon>
        <taxon>Rickettsieae</taxon>
        <taxon>Rickettsia</taxon>
        <taxon>typhus group</taxon>
    </lineage>
</organism>
<dbReference type="GO" id="GO:0005694">
    <property type="term" value="C:chromosome"/>
    <property type="evidence" value="ECO:0007669"/>
    <property type="project" value="InterPro"/>
</dbReference>
<dbReference type="Proteomes" id="UP000006931">
    <property type="component" value="Chromosome"/>
</dbReference>
<dbReference type="GO" id="GO:0019897">
    <property type="term" value="C:extrinsic component of plasma membrane"/>
    <property type="evidence" value="ECO:0007669"/>
    <property type="project" value="UniProtKB-UniRule"/>
</dbReference>
<dbReference type="InterPro" id="IPR006691">
    <property type="entry name" value="GyrA/parC_rep"/>
</dbReference>
<dbReference type="HOGENOM" id="CLU_002977_4_1_5"/>
<dbReference type="RefSeq" id="WP_004599725.1">
    <property type="nucleotide sequence ID" value="NC_017560.1"/>
</dbReference>
<keyword evidence="4 7" id="KW-0238">DNA-binding</keyword>
<dbReference type="SUPFAM" id="SSF101904">
    <property type="entry name" value="GyrA/ParC C-terminal domain-like"/>
    <property type="match status" value="1"/>
</dbReference>
<dbReference type="SMART" id="SM00434">
    <property type="entry name" value="TOP4c"/>
    <property type="match status" value="1"/>
</dbReference>
<dbReference type="CDD" id="cd00187">
    <property type="entry name" value="TOP4c"/>
    <property type="match status" value="1"/>
</dbReference>
<sequence>MKEAKIENIDFGNALSERYLAYALSTIMSRSLPDVRDGLKPVHRRLLYAMLQLRLEPNSGYKKCARVVGDVIGKYHPHGDVAVYDTLVRLAQHFSLRYPLIDGQGNFGSIDGDNAAAMRYTESRMTEICMLLMEDIDKDTVDFRSTYDDSDLEPVIMPASFPNLLANGSEGIAVGMATNIPPHNLHELCDALLYLIDNPQAGINDIMNFIKGPDFPTGGIIIDKAEVINAAYTTGRGSFRVRSRWEKEELSYGTYQIVVTEIPYQIQKSKLIEQIAILLKDKKIPLISSIRDESTDIIRVVIEPRDRSCDPQIVMESLFKLTNLESRIQLNMNVIGSNNVPRVMNILEILQEFLVHRKNIIIRRSTYLLNKIKQRLEILKVLRIVYLNLDEIIEIIREEDEPKTIIMERFKISAIQVEVILNTRLRSLQKLEEHAIIDEHSNLQKQQAILEKILKNHKELWQIVKKEIKAVQTKFGLNTIIGARRTSFEEVDLTNQVVDITAFITKEPITIICSKMGWVRSLKGHNTDLSTIKYKEGDTEKFIIEAYTTDKILIISSKGRFFTLLADNISKGKGTGGVSIKLLVDIGNNDITNILVYKPNQLLLLASSIGKGFLVNSNEVIAQTKTGKQIMNIPEGYSCIACLPVNGDSIACIGESRRLLVFNIDEIPEMKKGQGVVLQRFKNAKLLDIKIFNKQDGLSWNDGTKIQLEKNIVAFLGKRGGFGTFPPIGFPKNNRFSP</sequence>
<reference evidence="10 11" key="1">
    <citation type="journal article" date="2010" name="Genome Res.">
        <title>Genomic, proteomic, and transcriptomic analysis of virulent and avirulent Rickettsia prowazekii reveals its adaptive mutation capabilities.</title>
        <authorList>
            <person name="Bechah Y."/>
            <person name="El Karkouri K."/>
            <person name="Mediannikov O."/>
            <person name="Leroy Q."/>
            <person name="Pelletier N."/>
            <person name="Robert C."/>
            <person name="Medigue C."/>
            <person name="Mege J.L."/>
            <person name="Raoult D."/>
        </authorList>
    </citation>
    <scope>NUCLEOTIDE SEQUENCE [LARGE SCALE GENOMIC DNA]</scope>
    <source>
        <strain evidence="10 11">Rp22</strain>
    </source>
</reference>
<dbReference type="PANTHER" id="PTHR43493:SF1">
    <property type="entry name" value="DNA TOPOISOMERASE 4 SUBUNIT A"/>
    <property type="match status" value="1"/>
</dbReference>
<dbReference type="PROSITE" id="PS52040">
    <property type="entry name" value="TOPO_IIA"/>
    <property type="match status" value="1"/>
</dbReference>
<dbReference type="Pfam" id="PF03989">
    <property type="entry name" value="DNA_gyraseA_C"/>
    <property type="match status" value="3"/>
</dbReference>
<dbReference type="AlphaFoldDB" id="D5AVZ0"/>
<evidence type="ECO:0000256" key="7">
    <source>
        <dbReference type="HAMAP-Rule" id="MF_00936"/>
    </source>
</evidence>
<dbReference type="Gene3D" id="1.10.268.10">
    <property type="entry name" value="Topoisomerase, domain 3"/>
    <property type="match status" value="1"/>
</dbReference>
<dbReference type="GO" id="GO:0003677">
    <property type="term" value="F:DNA binding"/>
    <property type="evidence" value="ECO:0007669"/>
    <property type="project" value="UniProtKB-UniRule"/>
</dbReference>
<comment type="catalytic activity">
    <reaction evidence="1 7 8">
        <text>ATP-dependent breakage, passage and rejoining of double-stranded DNA.</text>
        <dbReference type="EC" id="5.6.2.2"/>
    </reaction>
</comment>
<dbReference type="EMBL" id="CP001584">
    <property type="protein sequence ID" value="ADE29579.1"/>
    <property type="molecule type" value="Genomic_DNA"/>
</dbReference>
<dbReference type="PANTHER" id="PTHR43493">
    <property type="entry name" value="DNA GYRASE/TOPOISOMERASE SUBUNIT A"/>
    <property type="match status" value="1"/>
</dbReference>
<dbReference type="GO" id="GO:0003918">
    <property type="term" value="F:DNA topoisomerase type II (double strand cut, ATP-hydrolyzing) activity"/>
    <property type="evidence" value="ECO:0007669"/>
    <property type="project" value="UniProtKB-UniRule"/>
</dbReference>